<dbReference type="Pfam" id="PF23562">
    <property type="entry name" value="AMP-binding_C_3"/>
    <property type="match status" value="1"/>
</dbReference>
<dbReference type="InterPro" id="IPR036736">
    <property type="entry name" value="ACP-like_sf"/>
</dbReference>
<dbReference type="Gene3D" id="1.10.1200.10">
    <property type="entry name" value="ACP-like"/>
    <property type="match status" value="1"/>
</dbReference>
<keyword evidence="2" id="KW-0597">Phosphoprotein</keyword>
<evidence type="ECO:0000256" key="1">
    <source>
        <dbReference type="ARBA" id="ARBA00022450"/>
    </source>
</evidence>
<evidence type="ECO:0008006" key="7">
    <source>
        <dbReference type="Google" id="ProtNLM"/>
    </source>
</evidence>
<dbReference type="InterPro" id="IPR036291">
    <property type="entry name" value="NAD(P)-bd_dom_sf"/>
</dbReference>
<evidence type="ECO:0000313" key="6">
    <source>
        <dbReference type="Proteomes" id="UP000521872"/>
    </source>
</evidence>
<evidence type="ECO:0000259" key="3">
    <source>
        <dbReference type="Pfam" id="PF00501"/>
    </source>
</evidence>
<dbReference type="PANTHER" id="PTHR43439">
    <property type="entry name" value="PHENYLACETATE-COENZYME A LIGASE"/>
    <property type="match status" value="1"/>
</dbReference>
<dbReference type="SUPFAM" id="SSF56801">
    <property type="entry name" value="Acetyl-CoA synthetase-like"/>
    <property type="match status" value="1"/>
</dbReference>
<keyword evidence="1" id="KW-0596">Phosphopantetheine</keyword>
<feature type="domain" description="AMP-dependent synthetase/ligase" evidence="3">
    <location>
        <begin position="114"/>
        <end position="443"/>
    </location>
</feature>
<gene>
    <name evidence="5" type="ORF">D9613_011560</name>
</gene>
<dbReference type="Pfam" id="PF00501">
    <property type="entry name" value="AMP-binding"/>
    <property type="match status" value="1"/>
</dbReference>
<dbReference type="Pfam" id="PF07993">
    <property type="entry name" value="NAD_binding_4"/>
    <property type="match status" value="1"/>
</dbReference>
<accession>A0A8H4QX10</accession>
<dbReference type="InterPro" id="IPR051414">
    <property type="entry name" value="Adenylate-forming_Reductase"/>
</dbReference>
<evidence type="ECO:0000256" key="2">
    <source>
        <dbReference type="ARBA" id="ARBA00022553"/>
    </source>
</evidence>
<protein>
    <recommendedName>
        <fullName evidence="7">Acetyl-CoA synthetase-like protein</fullName>
    </recommendedName>
</protein>
<proteinExistence type="predicted"/>
<dbReference type="EMBL" id="JAACJL010000018">
    <property type="protein sequence ID" value="KAF4618321.1"/>
    <property type="molecule type" value="Genomic_DNA"/>
</dbReference>
<dbReference type="InterPro" id="IPR042099">
    <property type="entry name" value="ANL_N_sf"/>
</dbReference>
<dbReference type="AlphaFoldDB" id="A0A8H4QX10"/>
<sequence length="1165" mass="128127">MAKRETRPFFGWNVSESLCELTEKWSTAVVNFPYDMTLYDDIGNYCRPEEVERDEADEMHNKVLDIRLPTIIMTSSQIFPAVPRTQALSTKTFTPPPLDGSMLLPEMCDWHRQHSLNHPLFVYAHQNGELQAITWAQVAEAIYTGARLVRNTMGWQPGHKDTQVVGILAPSETISYYTLIMSIMRAGYTAFPISPRNSPMAVAHLINKVGVKHIFLGREQAMADLKDKAFEQLQPGQEVPSFGPIPVFEDFYRPSSDHCDGDDLIFEKKSLDDIAMYMHSSGSTNFPKPIAWTHSHVLRFAMSPYFGERDLTGVNISLHSTPMFHSMGSMQICWTFATGLVINAFEPKLPPTAPTAQNIFEGIMACHSELVICVPALVEEWAQNPQYVQGLAKTSGILFGGGPLSKAAGDLLTSQGVQLFNLYGLTEVGPVTTAVPSNMDPDWHLFSFCKALDIEMVPQGDGLYECVIRANSVCQPAVINTTRNGVDAYATSDLFTPCLDRPGLWEMYGRKDDQIMHSTGEKTNPGPLEHILDTDPHIRSSVIFGRGQFQAGVIIDPQPDAGVDVEDKAQAAAFVEKIWPTVQRMNEFAPQHSRIFKEMIILTKPSKPFQYTAKNTPRRHLIIQTYDDEIKATYAAANSSSASDIPPPSKWEGESLLSFVRAVTTKVLSREVKDTDDIFQHGGDSLQATWIRNIIINVLKNSTAVETDTIATNVVYEYPTIASLTTFLGNLVSGKQRATGIDVAARASAMRSMVEKYTVTEFPIHPRAADKVEDVSPSGGDVVLVTGTTGGLGTYLLAELISNPSVSRVYAVNRGKDSTALRERQRKALVQRGVNPQQIMDSEKLVLLVADTSAPLLGLSENEYETIRSSLTHVIRNAWPVDFNLSLTSFESSIRGLRNLVELSLSSSHPTPPTIVFASTIGMLQNHDPSPAKSIPETPIEAEVAVGNGYTEGKWVSEEILRYASSHADLNSIVVRVGQLSGGSNGSWNIAEWLPSLIQSAQAVGCLPTEDKDVDWIPVHLAAKAVVDYRRAGSPGSSSLVHLVHPQPTSWAKLASIAAQDLSVPLVSYVQWLEKLEGAATRNGDSAETSVESLKAIPALRLLDFYRVVASNLQKDGNAFGLPRLSCENAVRLSPTLSEGIPPLGEQDVKSWLSFWREVGYVKIK</sequence>
<dbReference type="Proteomes" id="UP000521872">
    <property type="component" value="Unassembled WGS sequence"/>
</dbReference>
<dbReference type="Gene3D" id="3.40.50.12780">
    <property type="entry name" value="N-terminal domain of ligase-like"/>
    <property type="match status" value="1"/>
</dbReference>
<evidence type="ECO:0000259" key="4">
    <source>
        <dbReference type="Pfam" id="PF07993"/>
    </source>
</evidence>
<dbReference type="PANTHER" id="PTHR43439:SF2">
    <property type="entry name" value="ENZYME, PUTATIVE (JCVI)-RELATED"/>
    <property type="match status" value="1"/>
</dbReference>
<dbReference type="Gene3D" id="3.40.50.720">
    <property type="entry name" value="NAD(P)-binding Rossmann-like Domain"/>
    <property type="match status" value="1"/>
</dbReference>
<reference evidence="5 6" key="1">
    <citation type="submission" date="2019-12" db="EMBL/GenBank/DDBJ databases">
        <authorList>
            <person name="Floudas D."/>
            <person name="Bentzer J."/>
            <person name="Ahren D."/>
            <person name="Johansson T."/>
            <person name="Persson P."/>
            <person name="Tunlid A."/>
        </authorList>
    </citation>
    <scope>NUCLEOTIDE SEQUENCE [LARGE SCALE GENOMIC DNA]</scope>
    <source>
        <strain evidence="5 6">CBS 102.39</strain>
    </source>
</reference>
<keyword evidence="6" id="KW-1185">Reference proteome</keyword>
<feature type="domain" description="Thioester reductase (TE)" evidence="4">
    <location>
        <begin position="785"/>
        <end position="1025"/>
    </location>
</feature>
<evidence type="ECO:0000313" key="5">
    <source>
        <dbReference type="EMBL" id="KAF4618321.1"/>
    </source>
</evidence>
<comment type="caution">
    <text evidence="5">The sequence shown here is derived from an EMBL/GenBank/DDBJ whole genome shotgun (WGS) entry which is preliminary data.</text>
</comment>
<dbReference type="SUPFAM" id="SSF51735">
    <property type="entry name" value="NAD(P)-binding Rossmann-fold domains"/>
    <property type="match status" value="1"/>
</dbReference>
<organism evidence="5 6">
    <name type="scientific">Agrocybe pediades</name>
    <dbReference type="NCBI Taxonomy" id="84607"/>
    <lineage>
        <taxon>Eukaryota</taxon>
        <taxon>Fungi</taxon>
        <taxon>Dikarya</taxon>
        <taxon>Basidiomycota</taxon>
        <taxon>Agaricomycotina</taxon>
        <taxon>Agaricomycetes</taxon>
        <taxon>Agaricomycetidae</taxon>
        <taxon>Agaricales</taxon>
        <taxon>Agaricineae</taxon>
        <taxon>Strophariaceae</taxon>
        <taxon>Agrocybe</taxon>
    </lineage>
</organism>
<dbReference type="InterPro" id="IPR013120">
    <property type="entry name" value="FAR_NAD-bd"/>
</dbReference>
<dbReference type="InterPro" id="IPR000873">
    <property type="entry name" value="AMP-dep_synth/lig_dom"/>
</dbReference>
<name>A0A8H4QX10_9AGAR</name>